<evidence type="ECO:0000256" key="4">
    <source>
        <dbReference type="ARBA" id="ARBA00012438"/>
    </source>
</evidence>
<sequence length="546" mass="58182">MTYNDPQMGAASQSEPVNTGAARSTDSGQSTAVKAEHPRKNFAGHFLSHYPLRISLVVVITALAGVGLTISSAVVTSTLQRFMIQRVDEQLANATATWAHRTTSNDTSAYSGLGKSSDLDAQGSTSGSDSDGLRGSYPSKSDVDRPPSDFYVLVVDGPVAYEQFNSVNESKPEVRGLDKPTAPTTVGARAGSASTTAWRAASVQNQDGTVTIVALPLADEEHTITRLIALQVIIGLIALAAIVVASMYIVRRALKPLNQVEHTASLISRGHLEQRVPKWSPNTEVGALSQALNRMLAQVQGAFMHVEASERQARRSEASMRRFIGDASHELRTPLTSVRGYAELYQSGATDDAGMVIERISEEAGRMSLLVEDLLALVRMDEGRPLKQDRVDILELVLHAADSARAGFPGRRVSVNNKCGDIPVVIGDANRLHQVVGNLLTNALRHGGEDASVQINLSESQREVSIEIADDGRGIAAEDLPHLFERFYRPDVSRSRASGGSGLGLSIVKSLVEAHGGTISVASTLGEGTTFTVVLPSAAVDAPEHT</sequence>
<evidence type="ECO:0000256" key="13">
    <source>
        <dbReference type="SAM" id="Phobius"/>
    </source>
</evidence>
<comment type="subcellular location">
    <subcellularLocation>
        <location evidence="3">Cell membrane</location>
    </subcellularLocation>
</comment>
<comment type="cofactor">
    <cofactor evidence="2">
        <name>a divalent metal cation</name>
        <dbReference type="ChEBI" id="CHEBI:60240"/>
    </cofactor>
</comment>
<evidence type="ECO:0000256" key="11">
    <source>
        <dbReference type="ARBA" id="ARBA00023136"/>
    </source>
</evidence>
<keyword evidence="17" id="KW-1185">Reference proteome</keyword>
<keyword evidence="5" id="KW-0597">Phosphoprotein</keyword>
<keyword evidence="7 13" id="KW-0812">Transmembrane</keyword>
<dbReference type="PRINTS" id="PR00344">
    <property type="entry name" value="BCTRLSENSOR"/>
</dbReference>
<dbReference type="InterPro" id="IPR005467">
    <property type="entry name" value="His_kinase_dom"/>
</dbReference>
<evidence type="ECO:0000256" key="3">
    <source>
        <dbReference type="ARBA" id="ARBA00004236"/>
    </source>
</evidence>
<dbReference type="GO" id="GO:0005509">
    <property type="term" value="F:calcium ion binding"/>
    <property type="evidence" value="ECO:0007669"/>
    <property type="project" value="UniProtKB-ARBA"/>
</dbReference>
<dbReference type="Gene3D" id="6.10.340.10">
    <property type="match status" value="1"/>
</dbReference>
<feature type="region of interest" description="Disordered" evidence="12">
    <location>
        <begin position="171"/>
        <end position="191"/>
    </location>
</feature>
<dbReference type="CDD" id="cd00082">
    <property type="entry name" value="HisKA"/>
    <property type="match status" value="1"/>
</dbReference>
<dbReference type="InterPro" id="IPR036890">
    <property type="entry name" value="HATPase_C_sf"/>
</dbReference>
<feature type="domain" description="Histidine kinase" evidence="14">
    <location>
        <begin position="326"/>
        <end position="539"/>
    </location>
</feature>
<evidence type="ECO:0000256" key="7">
    <source>
        <dbReference type="ARBA" id="ARBA00022692"/>
    </source>
</evidence>
<dbReference type="SMART" id="SM00388">
    <property type="entry name" value="HisKA"/>
    <property type="match status" value="1"/>
</dbReference>
<keyword evidence="9 13" id="KW-1133">Transmembrane helix</keyword>
<keyword evidence="10" id="KW-0902">Two-component regulatory system</keyword>
<dbReference type="PANTHER" id="PTHR45436">
    <property type="entry name" value="SENSOR HISTIDINE KINASE YKOH"/>
    <property type="match status" value="1"/>
</dbReference>
<dbReference type="GO" id="GO:0000155">
    <property type="term" value="F:phosphorelay sensor kinase activity"/>
    <property type="evidence" value="ECO:0007669"/>
    <property type="project" value="InterPro"/>
</dbReference>
<dbReference type="AlphaFoldDB" id="F8E1J6"/>
<dbReference type="FunFam" id="1.10.287.130:FF:000001">
    <property type="entry name" value="Two-component sensor histidine kinase"/>
    <property type="match status" value="1"/>
</dbReference>
<dbReference type="PANTHER" id="PTHR45436:SF5">
    <property type="entry name" value="SENSOR HISTIDINE KINASE TRCS"/>
    <property type="match status" value="1"/>
</dbReference>
<feature type="compositionally biased region" description="Polar residues" evidence="12">
    <location>
        <begin position="1"/>
        <end position="32"/>
    </location>
</feature>
<dbReference type="Gene3D" id="3.30.565.10">
    <property type="entry name" value="Histidine kinase-like ATPase, C-terminal domain"/>
    <property type="match status" value="1"/>
</dbReference>
<evidence type="ECO:0000256" key="6">
    <source>
        <dbReference type="ARBA" id="ARBA00022679"/>
    </source>
</evidence>
<dbReference type="GO" id="GO:0005886">
    <property type="term" value="C:plasma membrane"/>
    <property type="evidence" value="ECO:0007669"/>
    <property type="project" value="UniProtKB-SubCell"/>
</dbReference>
<evidence type="ECO:0000256" key="8">
    <source>
        <dbReference type="ARBA" id="ARBA00022777"/>
    </source>
</evidence>
<dbReference type="RefSeq" id="WP_013887531.1">
    <property type="nucleotide sequence ID" value="NC_015673.1"/>
</dbReference>
<dbReference type="Gene3D" id="1.10.287.130">
    <property type="match status" value="1"/>
</dbReference>
<dbReference type="SMART" id="SM00387">
    <property type="entry name" value="HATPase_c"/>
    <property type="match status" value="1"/>
</dbReference>
<evidence type="ECO:0000256" key="2">
    <source>
        <dbReference type="ARBA" id="ARBA00001968"/>
    </source>
</evidence>
<keyword evidence="8 16" id="KW-0418">Kinase</keyword>
<dbReference type="KEGG" id="crd:CRES_0138"/>
<name>F8E1J6_CORRG</name>
<comment type="catalytic activity">
    <reaction evidence="1">
        <text>ATP + protein L-histidine = ADP + protein N-phospho-L-histidine.</text>
        <dbReference type="EC" id="2.7.13.3"/>
    </reaction>
</comment>
<feature type="domain" description="HAMP" evidence="15">
    <location>
        <begin position="251"/>
        <end position="304"/>
    </location>
</feature>
<dbReference type="SUPFAM" id="SSF158472">
    <property type="entry name" value="HAMP domain-like"/>
    <property type="match status" value="1"/>
</dbReference>
<evidence type="ECO:0000259" key="14">
    <source>
        <dbReference type="PROSITE" id="PS50109"/>
    </source>
</evidence>
<reference evidence="16 17" key="1">
    <citation type="journal article" date="2012" name="BMC Genomics">
        <title>Complete genome sequence, lifestyle, and multi-drug resistance of the human pathogen Corynebacterium resistens DSM 45100 isolated from blood samples of a leukemia patient.</title>
        <authorList>
            <person name="Schroder J."/>
            <person name="Maus I."/>
            <person name="Meyer K."/>
            <person name="Wordemann S."/>
            <person name="Blom J."/>
            <person name="Jaenicke S."/>
            <person name="Schneider J."/>
            <person name="Trost E."/>
            <person name="Tauch A."/>
        </authorList>
    </citation>
    <scope>NUCLEOTIDE SEQUENCE [LARGE SCALE GENOMIC DNA]</scope>
    <source>
        <strain evidence="17">DSM 45100 / JCM 12819 / CCUG 50093 / GTC 2026 / SICGH 158</strain>
    </source>
</reference>
<dbReference type="InterPro" id="IPR050428">
    <property type="entry name" value="TCS_sensor_his_kinase"/>
</dbReference>
<dbReference type="FunFam" id="3.30.565.10:FF:000006">
    <property type="entry name" value="Sensor histidine kinase WalK"/>
    <property type="match status" value="1"/>
</dbReference>
<dbReference type="InterPro" id="IPR004358">
    <property type="entry name" value="Sig_transdc_His_kin-like_C"/>
</dbReference>
<evidence type="ECO:0000256" key="1">
    <source>
        <dbReference type="ARBA" id="ARBA00000085"/>
    </source>
</evidence>
<dbReference type="CDD" id="cd00075">
    <property type="entry name" value="HATPase"/>
    <property type="match status" value="1"/>
</dbReference>
<dbReference type="PROSITE" id="PS50109">
    <property type="entry name" value="HIS_KIN"/>
    <property type="match status" value="1"/>
</dbReference>
<evidence type="ECO:0000313" key="17">
    <source>
        <dbReference type="Proteomes" id="UP000000492"/>
    </source>
</evidence>
<proteinExistence type="predicted"/>
<feature type="region of interest" description="Disordered" evidence="12">
    <location>
        <begin position="103"/>
        <end position="144"/>
    </location>
</feature>
<evidence type="ECO:0000259" key="15">
    <source>
        <dbReference type="PROSITE" id="PS50885"/>
    </source>
</evidence>
<dbReference type="PROSITE" id="PS50885">
    <property type="entry name" value="HAMP"/>
    <property type="match status" value="1"/>
</dbReference>
<dbReference type="Pfam" id="PF02518">
    <property type="entry name" value="HATPase_c"/>
    <property type="match status" value="1"/>
</dbReference>
<feature type="region of interest" description="Disordered" evidence="12">
    <location>
        <begin position="1"/>
        <end position="34"/>
    </location>
</feature>
<dbReference type="InterPro" id="IPR036097">
    <property type="entry name" value="HisK_dim/P_sf"/>
</dbReference>
<evidence type="ECO:0000256" key="9">
    <source>
        <dbReference type="ARBA" id="ARBA00022989"/>
    </source>
</evidence>
<keyword evidence="11 13" id="KW-0472">Membrane</keyword>
<dbReference type="CDD" id="cd06225">
    <property type="entry name" value="HAMP"/>
    <property type="match status" value="1"/>
</dbReference>
<dbReference type="SUPFAM" id="SSF55874">
    <property type="entry name" value="ATPase domain of HSP90 chaperone/DNA topoisomerase II/histidine kinase"/>
    <property type="match status" value="1"/>
</dbReference>
<feature type="transmembrane region" description="Helical" evidence="13">
    <location>
        <begin position="54"/>
        <end position="76"/>
    </location>
</feature>
<dbReference type="Proteomes" id="UP000000492">
    <property type="component" value="Chromosome"/>
</dbReference>
<dbReference type="Pfam" id="PF00512">
    <property type="entry name" value="HisKA"/>
    <property type="match status" value="1"/>
</dbReference>
<gene>
    <name evidence="16" type="primary">phoS</name>
    <name evidence="16" type="ordered locus">CRES_0138</name>
</gene>
<dbReference type="EC" id="2.7.13.3" evidence="4"/>
<evidence type="ECO:0000313" key="16">
    <source>
        <dbReference type="EMBL" id="AEI08501.1"/>
    </source>
</evidence>
<feature type="transmembrane region" description="Helical" evidence="13">
    <location>
        <begin position="227"/>
        <end position="250"/>
    </location>
</feature>
<accession>F8E1J6</accession>
<keyword evidence="6 16" id="KW-0808">Transferase</keyword>
<dbReference type="EMBL" id="CP002857">
    <property type="protein sequence ID" value="AEI08501.1"/>
    <property type="molecule type" value="Genomic_DNA"/>
</dbReference>
<dbReference type="eggNOG" id="COG5002">
    <property type="taxonomic scope" value="Bacteria"/>
</dbReference>
<evidence type="ECO:0000256" key="10">
    <source>
        <dbReference type="ARBA" id="ARBA00023012"/>
    </source>
</evidence>
<protein>
    <recommendedName>
        <fullName evidence="4">histidine kinase</fullName>
        <ecNumber evidence="4">2.7.13.3</ecNumber>
    </recommendedName>
</protein>
<evidence type="ECO:0000256" key="5">
    <source>
        <dbReference type="ARBA" id="ARBA00022553"/>
    </source>
</evidence>
<dbReference type="STRING" id="662755.CRES_0138"/>
<dbReference type="SMART" id="SM00304">
    <property type="entry name" value="HAMP"/>
    <property type="match status" value="1"/>
</dbReference>
<dbReference type="HOGENOM" id="CLU_000445_89_6_11"/>
<dbReference type="InterPro" id="IPR003660">
    <property type="entry name" value="HAMP_dom"/>
</dbReference>
<dbReference type="Pfam" id="PF00672">
    <property type="entry name" value="HAMP"/>
    <property type="match status" value="1"/>
</dbReference>
<organism evidence="16 17">
    <name type="scientific">Corynebacterium resistens (strain DSM 45100 / JCM 12819 / GTC 2026 / SICGH 158)</name>
    <dbReference type="NCBI Taxonomy" id="662755"/>
    <lineage>
        <taxon>Bacteria</taxon>
        <taxon>Bacillati</taxon>
        <taxon>Actinomycetota</taxon>
        <taxon>Actinomycetes</taxon>
        <taxon>Mycobacteriales</taxon>
        <taxon>Corynebacteriaceae</taxon>
        <taxon>Corynebacterium</taxon>
    </lineage>
</organism>
<dbReference type="InterPro" id="IPR003661">
    <property type="entry name" value="HisK_dim/P_dom"/>
</dbReference>
<dbReference type="InterPro" id="IPR003594">
    <property type="entry name" value="HATPase_dom"/>
</dbReference>
<evidence type="ECO:0000256" key="12">
    <source>
        <dbReference type="SAM" id="MobiDB-lite"/>
    </source>
</evidence>
<dbReference type="SUPFAM" id="SSF47384">
    <property type="entry name" value="Homodimeric domain of signal transducing histidine kinase"/>
    <property type="match status" value="1"/>
</dbReference>